<dbReference type="Proteomes" id="UP000188268">
    <property type="component" value="Unassembled WGS sequence"/>
</dbReference>
<sequence length="27" mass="2893">MVESTVKEKGGGAAKVKEEDEGSRKRS</sequence>
<evidence type="ECO:0000256" key="1">
    <source>
        <dbReference type="SAM" id="MobiDB-lite"/>
    </source>
</evidence>
<proteinExistence type="predicted"/>
<accession>A0A1R3JHP0</accession>
<dbReference type="Gramene" id="OMO94366">
    <property type="protein sequence ID" value="OMO94366"/>
    <property type="gene ID" value="CCACVL1_06041"/>
</dbReference>
<name>A0A1R3JHP0_COCAP</name>
<dbReference type="AlphaFoldDB" id="A0A1R3JHP0"/>
<comment type="caution">
    <text evidence="2">The sequence shown here is derived from an EMBL/GenBank/DDBJ whole genome shotgun (WGS) entry which is preliminary data.</text>
</comment>
<organism evidence="2 3">
    <name type="scientific">Corchorus capsularis</name>
    <name type="common">Jute</name>
    <dbReference type="NCBI Taxonomy" id="210143"/>
    <lineage>
        <taxon>Eukaryota</taxon>
        <taxon>Viridiplantae</taxon>
        <taxon>Streptophyta</taxon>
        <taxon>Embryophyta</taxon>
        <taxon>Tracheophyta</taxon>
        <taxon>Spermatophyta</taxon>
        <taxon>Magnoliopsida</taxon>
        <taxon>eudicotyledons</taxon>
        <taxon>Gunneridae</taxon>
        <taxon>Pentapetalae</taxon>
        <taxon>rosids</taxon>
        <taxon>malvids</taxon>
        <taxon>Malvales</taxon>
        <taxon>Malvaceae</taxon>
        <taxon>Grewioideae</taxon>
        <taxon>Apeibeae</taxon>
        <taxon>Corchorus</taxon>
    </lineage>
</organism>
<feature type="region of interest" description="Disordered" evidence="1">
    <location>
        <begin position="1"/>
        <end position="27"/>
    </location>
</feature>
<reference evidence="2 3" key="1">
    <citation type="submission" date="2013-09" db="EMBL/GenBank/DDBJ databases">
        <title>Corchorus capsularis genome sequencing.</title>
        <authorList>
            <person name="Alam M."/>
            <person name="Haque M.S."/>
            <person name="Islam M.S."/>
            <person name="Emdad E.M."/>
            <person name="Islam M.M."/>
            <person name="Ahmed B."/>
            <person name="Halim A."/>
            <person name="Hossen Q.M.M."/>
            <person name="Hossain M.Z."/>
            <person name="Ahmed R."/>
            <person name="Khan M.M."/>
            <person name="Islam R."/>
            <person name="Rashid M.M."/>
            <person name="Khan S.A."/>
            <person name="Rahman M.S."/>
            <person name="Alam M."/>
        </authorList>
    </citation>
    <scope>NUCLEOTIDE SEQUENCE [LARGE SCALE GENOMIC DNA]</scope>
    <source>
        <strain evidence="3">cv. CVL-1</strain>
        <tissue evidence="2">Whole seedling</tissue>
    </source>
</reference>
<evidence type="ECO:0000313" key="2">
    <source>
        <dbReference type="EMBL" id="OMO94366.1"/>
    </source>
</evidence>
<gene>
    <name evidence="2" type="ORF">CCACVL1_06041</name>
</gene>
<keyword evidence="3" id="KW-1185">Reference proteome</keyword>
<dbReference type="EMBL" id="AWWV01007887">
    <property type="protein sequence ID" value="OMO94366.1"/>
    <property type="molecule type" value="Genomic_DNA"/>
</dbReference>
<protein>
    <submittedName>
        <fullName evidence="2">Uncharacterized protein</fullName>
    </submittedName>
</protein>
<evidence type="ECO:0000313" key="3">
    <source>
        <dbReference type="Proteomes" id="UP000188268"/>
    </source>
</evidence>